<dbReference type="InParanoid" id="A0A1J7J6D0"/>
<evidence type="ECO:0000256" key="1">
    <source>
        <dbReference type="SAM" id="MobiDB-lite"/>
    </source>
</evidence>
<dbReference type="EMBL" id="KV875109">
    <property type="protein sequence ID" value="OIW23050.1"/>
    <property type="molecule type" value="Genomic_DNA"/>
</dbReference>
<keyword evidence="3" id="KW-1185">Reference proteome</keyword>
<dbReference type="Proteomes" id="UP000182658">
    <property type="component" value="Unassembled WGS sequence"/>
</dbReference>
<reference evidence="2 3" key="1">
    <citation type="submission" date="2016-10" db="EMBL/GenBank/DDBJ databases">
        <title>Draft genome sequence of Coniochaeta ligniaria NRRL30616, a lignocellulolytic fungus for bioabatement of inhibitors in plant biomass hydrolysates.</title>
        <authorList>
            <consortium name="DOE Joint Genome Institute"/>
            <person name="Jimenez D.J."/>
            <person name="Hector R.E."/>
            <person name="Riley R."/>
            <person name="Sun H."/>
            <person name="Grigoriev I.V."/>
            <person name="Van Elsas J.D."/>
            <person name="Nichols N.N."/>
        </authorList>
    </citation>
    <scope>NUCLEOTIDE SEQUENCE [LARGE SCALE GENOMIC DNA]</scope>
    <source>
        <strain evidence="2 3">NRRL 30616</strain>
    </source>
</reference>
<accession>A0A1J7J6D0</accession>
<gene>
    <name evidence="2" type="ORF">CONLIGDRAFT_147201</name>
</gene>
<dbReference type="OrthoDB" id="4840035at2759"/>
<dbReference type="AlphaFoldDB" id="A0A1J7J6D0"/>
<feature type="region of interest" description="Disordered" evidence="1">
    <location>
        <begin position="48"/>
        <end position="74"/>
    </location>
</feature>
<protein>
    <submittedName>
        <fullName evidence="2">Uncharacterized protein</fullName>
    </submittedName>
</protein>
<proteinExistence type="predicted"/>
<evidence type="ECO:0000313" key="3">
    <source>
        <dbReference type="Proteomes" id="UP000182658"/>
    </source>
</evidence>
<organism evidence="2 3">
    <name type="scientific">Coniochaeta ligniaria NRRL 30616</name>
    <dbReference type="NCBI Taxonomy" id="1408157"/>
    <lineage>
        <taxon>Eukaryota</taxon>
        <taxon>Fungi</taxon>
        <taxon>Dikarya</taxon>
        <taxon>Ascomycota</taxon>
        <taxon>Pezizomycotina</taxon>
        <taxon>Sordariomycetes</taxon>
        <taxon>Sordariomycetidae</taxon>
        <taxon>Coniochaetales</taxon>
        <taxon>Coniochaetaceae</taxon>
        <taxon>Coniochaeta</taxon>
    </lineage>
</organism>
<dbReference type="STRING" id="1408157.A0A1J7J6D0"/>
<sequence length="292" mass="31745">MAQQAGMAGGPARFRPHDMYSRYEVLCHAKQMFSFTEDNTPSPLVEAQAHANRPRQAEKVEDVQAEGLQSGSDKRASLGPLAMKISENPRDKILRSLVLPRGLFWIKGPVDSKVPLLVASSICQQQCGGATTPLRTRIECVELAAPRRHPSSSSSGLTEKKAGLVNFLYSLTYKLVNVLPDVFHACLGLGVEDFKKLDGSMASVEPALEMIRLLLSIRQPLPDSDLPTAAPLICAIDGIQALEDQETIPHIETLVDILREQSAKADVIVLFTTDGVSVALASKLKAGERIHM</sequence>
<evidence type="ECO:0000313" key="2">
    <source>
        <dbReference type="EMBL" id="OIW23050.1"/>
    </source>
</evidence>
<name>A0A1J7J6D0_9PEZI</name>